<protein>
    <submittedName>
        <fullName evidence="1">Uncharacterized protein</fullName>
    </submittedName>
</protein>
<evidence type="ECO:0000313" key="2">
    <source>
        <dbReference type="Proteomes" id="UP000299102"/>
    </source>
</evidence>
<dbReference type="EMBL" id="BGZK01000204">
    <property type="protein sequence ID" value="GBP28246.1"/>
    <property type="molecule type" value="Genomic_DNA"/>
</dbReference>
<dbReference type="Proteomes" id="UP000299102">
    <property type="component" value="Unassembled WGS sequence"/>
</dbReference>
<reference evidence="1 2" key="1">
    <citation type="journal article" date="2019" name="Commun. Biol.">
        <title>The bagworm genome reveals a unique fibroin gene that provides high tensile strength.</title>
        <authorList>
            <person name="Kono N."/>
            <person name="Nakamura H."/>
            <person name="Ohtoshi R."/>
            <person name="Tomita M."/>
            <person name="Numata K."/>
            <person name="Arakawa K."/>
        </authorList>
    </citation>
    <scope>NUCLEOTIDE SEQUENCE [LARGE SCALE GENOMIC DNA]</scope>
</reference>
<proteinExistence type="predicted"/>
<accession>A0A4C1UQI2</accession>
<sequence>MHQRSLMHRQNGSWAFQCISADQCTPLAYKLATPIQGTTFSERDTPEALCHSLAITLHKPISVIITGLGLGTDIISREGGGSDTPTSIGSRGAEFILLRLGIVCLYGTHLAQPALPPKVQVVLAKNRLVIREGFTFTSELTSANTYVVHPNVQFDVCKYQPASVSYLWSKMDLRDEIWRKHPVILSSVCKYSDWNSFETGITLGNWDVSSWDAFPKLGRWLSLRSSRIGQRRLHWSEIYHPIGILAVLGNTVERMLVGRLQCTKLNNN</sequence>
<keyword evidence="2" id="KW-1185">Reference proteome</keyword>
<dbReference type="AlphaFoldDB" id="A0A4C1UQI2"/>
<evidence type="ECO:0000313" key="1">
    <source>
        <dbReference type="EMBL" id="GBP28246.1"/>
    </source>
</evidence>
<comment type="caution">
    <text evidence="1">The sequence shown here is derived from an EMBL/GenBank/DDBJ whole genome shotgun (WGS) entry which is preliminary data.</text>
</comment>
<name>A0A4C1UQI2_EUMVA</name>
<gene>
    <name evidence="1" type="ORF">EVAR_19095_1</name>
</gene>
<organism evidence="1 2">
    <name type="scientific">Eumeta variegata</name>
    <name type="common">Bagworm moth</name>
    <name type="synonym">Eumeta japonica</name>
    <dbReference type="NCBI Taxonomy" id="151549"/>
    <lineage>
        <taxon>Eukaryota</taxon>
        <taxon>Metazoa</taxon>
        <taxon>Ecdysozoa</taxon>
        <taxon>Arthropoda</taxon>
        <taxon>Hexapoda</taxon>
        <taxon>Insecta</taxon>
        <taxon>Pterygota</taxon>
        <taxon>Neoptera</taxon>
        <taxon>Endopterygota</taxon>
        <taxon>Lepidoptera</taxon>
        <taxon>Glossata</taxon>
        <taxon>Ditrysia</taxon>
        <taxon>Tineoidea</taxon>
        <taxon>Psychidae</taxon>
        <taxon>Oiketicinae</taxon>
        <taxon>Eumeta</taxon>
    </lineage>
</organism>